<dbReference type="SUPFAM" id="SSF55781">
    <property type="entry name" value="GAF domain-like"/>
    <property type="match status" value="1"/>
</dbReference>
<evidence type="ECO:0000256" key="3">
    <source>
        <dbReference type="ARBA" id="ARBA00023163"/>
    </source>
</evidence>
<organism evidence="6 7">
    <name type="scientific">Pseudonocardia ailaonensis</name>
    <dbReference type="NCBI Taxonomy" id="367279"/>
    <lineage>
        <taxon>Bacteria</taxon>
        <taxon>Bacillati</taxon>
        <taxon>Actinomycetota</taxon>
        <taxon>Actinomycetes</taxon>
        <taxon>Pseudonocardiales</taxon>
        <taxon>Pseudonocardiaceae</taxon>
        <taxon>Pseudonocardia</taxon>
    </lineage>
</organism>
<dbReference type="SMART" id="SM00346">
    <property type="entry name" value="HTH_ICLR"/>
    <property type="match status" value="1"/>
</dbReference>
<dbReference type="Gene3D" id="3.30.450.40">
    <property type="match status" value="1"/>
</dbReference>
<evidence type="ECO:0000313" key="7">
    <source>
        <dbReference type="Proteomes" id="UP001500449"/>
    </source>
</evidence>
<accession>A0ABN2N076</accession>
<reference evidence="6 7" key="1">
    <citation type="journal article" date="2019" name="Int. J. Syst. Evol. Microbiol.">
        <title>The Global Catalogue of Microorganisms (GCM) 10K type strain sequencing project: providing services to taxonomists for standard genome sequencing and annotation.</title>
        <authorList>
            <consortium name="The Broad Institute Genomics Platform"/>
            <consortium name="The Broad Institute Genome Sequencing Center for Infectious Disease"/>
            <person name="Wu L."/>
            <person name="Ma J."/>
        </authorList>
    </citation>
    <scope>NUCLEOTIDE SEQUENCE [LARGE SCALE GENOMIC DNA]</scope>
    <source>
        <strain evidence="6 7">JCM 16009</strain>
    </source>
</reference>
<dbReference type="InterPro" id="IPR014757">
    <property type="entry name" value="Tscrpt_reg_IclR_C"/>
</dbReference>
<dbReference type="RefSeq" id="WP_344416063.1">
    <property type="nucleotide sequence ID" value="NZ_BAAAQK010000005.1"/>
</dbReference>
<gene>
    <name evidence="6" type="ORF">GCM10009836_26820</name>
</gene>
<keyword evidence="7" id="KW-1185">Reference proteome</keyword>
<evidence type="ECO:0000259" key="5">
    <source>
        <dbReference type="PROSITE" id="PS51078"/>
    </source>
</evidence>
<sequence>MAVEGGERDYVQSLERGFAVLLAFDETRTEPTLAELATATGLSRPAVRRLLLTLQRLGYVANDGTRWRLTPRVLTIGQHYTASSALIETAQPHLLRLAELTGESASLAELDEFDAVYVARVPVRRIMTINVAVGTRVPAHATSMGRVLLAWSGPARITRYLEEAPLRPLTSRTVTDPADLRMALSEVRDRGYSVVDGELEDGLLSASAPVRDRSGAVVAALASSTSAGRLAPEKLRSDTVPVLREIADALSTELGYVPRAASVERDGFF</sequence>
<feature type="domain" description="IclR-ED" evidence="5">
    <location>
        <begin position="72"/>
        <end position="256"/>
    </location>
</feature>
<dbReference type="Gene3D" id="1.10.10.10">
    <property type="entry name" value="Winged helix-like DNA-binding domain superfamily/Winged helix DNA-binding domain"/>
    <property type="match status" value="1"/>
</dbReference>
<evidence type="ECO:0000256" key="1">
    <source>
        <dbReference type="ARBA" id="ARBA00023015"/>
    </source>
</evidence>
<dbReference type="InterPro" id="IPR036390">
    <property type="entry name" value="WH_DNA-bd_sf"/>
</dbReference>
<dbReference type="EMBL" id="BAAAQK010000005">
    <property type="protein sequence ID" value="GAA1845884.1"/>
    <property type="molecule type" value="Genomic_DNA"/>
</dbReference>
<dbReference type="Pfam" id="PF09339">
    <property type="entry name" value="HTH_IclR"/>
    <property type="match status" value="1"/>
</dbReference>
<dbReference type="InterPro" id="IPR029016">
    <property type="entry name" value="GAF-like_dom_sf"/>
</dbReference>
<dbReference type="InterPro" id="IPR005471">
    <property type="entry name" value="Tscrpt_reg_IclR_N"/>
</dbReference>
<keyword evidence="2" id="KW-0238">DNA-binding</keyword>
<name>A0ABN2N076_9PSEU</name>
<dbReference type="PANTHER" id="PTHR30136:SF34">
    <property type="entry name" value="TRANSCRIPTIONAL REGULATOR"/>
    <property type="match status" value="1"/>
</dbReference>
<dbReference type="PROSITE" id="PS51077">
    <property type="entry name" value="HTH_ICLR"/>
    <property type="match status" value="1"/>
</dbReference>
<dbReference type="NCBIfam" id="TIGR02431">
    <property type="entry name" value="pcaR_pcaU"/>
    <property type="match status" value="1"/>
</dbReference>
<dbReference type="PANTHER" id="PTHR30136">
    <property type="entry name" value="HELIX-TURN-HELIX TRANSCRIPTIONAL REGULATOR, ICLR FAMILY"/>
    <property type="match status" value="1"/>
</dbReference>
<evidence type="ECO:0000256" key="2">
    <source>
        <dbReference type="ARBA" id="ARBA00023125"/>
    </source>
</evidence>
<comment type="caution">
    <text evidence="6">The sequence shown here is derived from an EMBL/GenBank/DDBJ whole genome shotgun (WGS) entry which is preliminary data.</text>
</comment>
<evidence type="ECO:0000259" key="4">
    <source>
        <dbReference type="PROSITE" id="PS51077"/>
    </source>
</evidence>
<protein>
    <submittedName>
        <fullName evidence="6">IclR family transcriptional regulator C-terminal domain-containing protein</fullName>
    </submittedName>
</protein>
<keyword evidence="1" id="KW-0805">Transcription regulation</keyword>
<dbReference type="PROSITE" id="PS51078">
    <property type="entry name" value="ICLR_ED"/>
    <property type="match status" value="1"/>
</dbReference>
<dbReference type="InterPro" id="IPR036388">
    <property type="entry name" value="WH-like_DNA-bd_sf"/>
</dbReference>
<dbReference type="InterPro" id="IPR050707">
    <property type="entry name" value="HTH_MetabolicPath_Reg"/>
</dbReference>
<keyword evidence="3" id="KW-0804">Transcription</keyword>
<feature type="domain" description="HTH iclR-type" evidence="4">
    <location>
        <begin position="11"/>
        <end position="71"/>
    </location>
</feature>
<dbReference type="InterPro" id="IPR012794">
    <property type="entry name" value="PcaR_PcaU"/>
</dbReference>
<proteinExistence type="predicted"/>
<dbReference type="SUPFAM" id="SSF46785">
    <property type="entry name" value="Winged helix' DNA-binding domain"/>
    <property type="match status" value="1"/>
</dbReference>
<evidence type="ECO:0000313" key="6">
    <source>
        <dbReference type="EMBL" id="GAA1845884.1"/>
    </source>
</evidence>
<dbReference type="Proteomes" id="UP001500449">
    <property type="component" value="Unassembled WGS sequence"/>
</dbReference>
<dbReference type="Pfam" id="PF01614">
    <property type="entry name" value="IclR_C"/>
    <property type="match status" value="1"/>
</dbReference>